<evidence type="ECO:0000256" key="5">
    <source>
        <dbReference type="ARBA" id="ARBA00022723"/>
    </source>
</evidence>
<dbReference type="Proteomes" id="UP000672038">
    <property type="component" value="Chromosome"/>
</dbReference>
<dbReference type="NCBIfam" id="TIGR01307">
    <property type="entry name" value="pgm_bpd_ind"/>
    <property type="match status" value="1"/>
</dbReference>
<evidence type="ECO:0000259" key="14">
    <source>
        <dbReference type="Pfam" id="PF01676"/>
    </source>
</evidence>
<feature type="binding site" evidence="9 12">
    <location>
        <position position="334"/>
    </location>
    <ligand>
        <name>substrate</name>
    </ligand>
</feature>
<feature type="binding site" evidence="9 13">
    <location>
        <position position="405"/>
    </location>
    <ligand>
        <name>Mn(2+)</name>
        <dbReference type="ChEBI" id="CHEBI:29035"/>
        <label>1</label>
    </ligand>
</feature>
<dbReference type="InterPro" id="IPR017850">
    <property type="entry name" value="Alkaline_phosphatase_core_sf"/>
</dbReference>
<name>A0A975FIQ0_LOWBP</name>
<keyword evidence="7 9" id="KW-0464">Manganese</keyword>
<dbReference type="RefSeq" id="WP_210954950.1">
    <property type="nucleotide sequence ID" value="NZ_CP054393.1"/>
</dbReference>
<dbReference type="Pfam" id="PF01676">
    <property type="entry name" value="Metalloenzyme"/>
    <property type="match status" value="1"/>
</dbReference>
<proteinExistence type="inferred from homology"/>
<evidence type="ECO:0000256" key="9">
    <source>
        <dbReference type="HAMAP-Rule" id="MF_01038"/>
    </source>
</evidence>
<feature type="binding site" evidence="9 12">
    <location>
        <begin position="251"/>
        <end position="254"/>
    </location>
    <ligand>
        <name>substrate</name>
    </ligand>
</feature>
<accession>A0A975FIQ0</accession>
<feature type="binding site" evidence="9 13">
    <location>
        <position position="61"/>
    </location>
    <ligand>
        <name>Mn(2+)</name>
        <dbReference type="ChEBI" id="CHEBI:29035"/>
        <label>2</label>
    </ligand>
</feature>
<feature type="domain" description="BPG-independent PGAM N-terminal" evidence="15">
    <location>
        <begin position="81"/>
        <end position="297"/>
    </location>
</feature>
<dbReference type="Gene3D" id="3.40.720.10">
    <property type="entry name" value="Alkaline Phosphatase, subunit A"/>
    <property type="match status" value="1"/>
</dbReference>
<dbReference type="HAMAP" id="MF_01038">
    <property type="entry name" value="GpmI"/>
    <property type="match status" value="1"/>
</dbReference>
<sequence>MTNFVGLIILDGLGLSSQKENNAVYLAKTPYLDYLLNTFSNTTLKASGESVGLPEGQMGNSEVGHLNLGAGRVIDQYLTQINKSIRDESFFKNEKFLQAIEHAKKNNSKLHLLGLVSDGGVHSHLDHFEALLKLVKQHGIQNKTYLHAFTDGRDVSPKSGIQYIRKVLNNGFNLSSVSGRYYALDRDNNWDRINLVYNMLVSKNNSVVGCPLKKIEEMYQKNITDEFIEPFVVDSEGFIQDNDSIIFVNFRSDRIMRLAIAFSNPYMTCHFQTEGKPYFDNKKLLKNLFIVTMTFYSQYTKGEIAFQSVNLDNVYGKVIADHKMNQLRIAETEKYPHVTFFFDGGREQNFLNTDCILIPSPKVKTYDLKPEMSAFLVKEKAKQAILSQKYNTMILNFANLDMVGHTGSLEATIKATEAVDSCLKEVVEAILSINGIACIVADHGNAEQMVDEEGKPHTAHTTNLVPFIVTKNNINLRTGFLSDVAPTLLQLLGVPRPKEMTGKTLIEN</sequence>
<evidence type="ECO:0000259" key="15">
    <source>
        <dbReference type="Pfam" id="PF06415"/>
    </source>
</evidence>
<feature type="active site" description="Phosphoserine intermediate" evidence="9 11">
    <location>
        <position position="61"/>
    </location>
</feature>
<dbReference type="InterPro" id="IPR005995">
    <property type="entry name" value="Pgm_bpd_ind"/>
</dbReference>
<evidence type="ECO:0000256" key="11">
    <source>
        <dbReference type="PIRSR" id="PIRSR001492-1"/>
    </source>
</evidence>
<feature type="binding site" evidence="9 13">
    <location>
        <position position="442"/>
    </location>
    <ligand>
        <name>Mn(2+)</name>
        <dbReference type="ChEBI" id="CHEBI:29035"/>
        <label>2</label>
    </ligand>
</feature>
<dbReference type="SUPFAM" id="SSF53649">
    <property type="entry name" value="Alkaline phosphatase-like"/>
    <property type="match status" value="1"/>
</dbReference>
<dbReference type="PANTHER" id="PTHR31637">
    <property type="entry name" value="2,3-BISPHOSPHOGLYCERATE-INDEPENDENT PHOSPHOGLYCERATE MUTASE"/>
    <property type="match status" value="1"/>
</dbReference>
<keyword evidence="6 9" id="KW-0324">Glycolysis</keyword>
<gene>
    <name evidence="9 16" type="primary">gpmI</name>
    <name evidence="16" type="ORF">LFWB_6490</name>
</gene>
<dbReference type="Gene3D" id="3.40.1450.10">
    <property type="entry name" value="BPG-independent phosphoglycerate mutase, domain B"/>
    <property type="match status" value="1"/>
</dbReference>
<evidence type="ECO:0000256" key="2">
    <source>
        <dbReference type="ARBA" id="ARBA00002315"/>
    </source>
</evidence>
<feature type="binding site" evidence="9 12">
    <location>
        <position position="122"/>
    </location>
    <ligand>
        <name>substrate</name>
    </ligand>
</feature>
<dbReference type="GO" id="GO:0006007">
    <property type="term" value="P:glucose catabolic process"/>
    <property type="evidence" value="ECO:0007669"/>
    <property type="project" value="InterPro"/>
</dbReference>
<dbReference type="FunFam" id="3.40.1450.10:FF:000002">
    <property type="entry name" value="2,3-bisphosphoglycerate-independent phosphoglycerate mutase"/>
    <property type="match status" value="1"/>
</dbReference>
<evidence type="ECO:0000256" key="6">
    <source>
        <dbReference type="ARBA" id="ARBA00023152"/>
    </source>
</evidence>
<reference evidence="16" key="1">
    <citation type="submission" date="2020-06" db="EMBL/GenBank/DDBJ databases">
        <title>Complete genome sequence of Candidatus Phytoplasma luffae NCHU2019.</title>
        <authorList>
            <person name="Cho S.-T."/>
            <person name="Tan C.-M."/>
            <person name="Li J.-R."/>
            <person name="Chien Y.-Y."/>
            <person name="Chiu Y.-C."/>
            <person name="Yang J.-Y."/>
            <person name="Kuo C.-H."/>
        </authorList>
    </citation>
    <scope>NUCLEOTIDE SEQUENCE</scope>
    <source>
        <strain evidence="16">NCHU2019</strain>
    </source>
</reference>
<keyword evidence="8 9" id="KW-0413">Isomerase</keyword>
<dbReference type="InterPro" id="IPR036646">
    <property type="entry name" value="PGAM_B_sf"/>
</dbReference>
<feature type="binding site" evidence="9 13">
    <location>
        <position position="401"/>
    </location>
    <ligand>
        <name>Mn(2+)</name>
        <dbReference type="ChEBI" id="CHEBI:29035"/>
        <label>1</label>
    </ligand>
</feature>
<feature type="domain" description="Metalloenzyme" evidence="14">
    <location>
        <begin position="5"/>
        <end position="494"/>
    </location>
</feature>
<feature type="binding site" evidence="9 12">
    <location>
        <position position="180"/>
    </location>
    <ligand>
        <name>substrate</name>
    </ligand>
</feature>
<evidence type="ECO:0000256" key="3">
    <source>
        <dbReference type="ARBA" id="ARBA00004798"/>
    </source>
</evidence>
<dbReference type="EC" id="5.4.2.12" evidence="9 10"/>
<feature type="binding site" evidence="9 12">
    <location>
        <position position="186"/>
    </location>
    <ligand>
        <name>substrate</name>
    </ligand>
</feature>
<evidence type="ECO:0000256" key="10">
    <source>
        <dbReference type="NCBIfam" id="TIGR01307"/>
    </source>
</evidence>
<comment type="pathway">
    <text evidence="3 9">Carbohydrate degradation; glycolysis; pyruvate from D-glyceraldehyde 3-phosphate: step 3/5.</text>
</comment>
<dbReference type="AlphaFoldDB" id="A0A975FIQ0"/>
<evidence type="ECO:0000313" key="17">
    <source>
        <dbReference type="Proteomes" id="UP000672038"/>
    </source>
</evidence>
<protein>
    <recommendedName>
        <fullName evidence="9 10">2,3-bisphosphoglycerate-independent phosphoglycerate mutase</fullName>
        <shortName evidence="9">BPG-independent PGAM</shortName>
        <shortName evidence="9">Phosphoglyceromutase</shortName>
        <shortName evidence="9">iPGM</shortName>
        <ecNumber evidence="9 10">5.4.2.12</ecNumber>
    </recommendedName>
</protein>
<dbReference type="EMBL" id="CP054393">
    <property type="protein sequence ID" value="QTX03210.1"/>
    <property type="molecule type" value="Genomic_DNA"/>
</dbReference>
<dbReference type="InterPro" id="IPR011258">
    <property type="entry name" value="BPG-indep_PGM_N"/>
</dbReference>
<evidence type="ECO:0000256" key="13">
    <source>
        <dbReference type="PIRSR" id="PIRSR001492-3"/>
    </source>
</evidence>
<evidence type="ECO:0000256" key="12">
    <source>
        <dbReference type="PIRSR" id="PIRSR001492-2"/>
    </source>
</evidence>
<dbReference type="SUPFAM" id="SSF64158">
    <property type="entry name" value="2,3-Bisphosphoglycerate-independent phosphoglycerate mutase, substrate-binding domain"/>
    <property type="match status" value="1"/>
</dbReference>
<dbReference type="GO" id="GO:0006096">
    <property type="term" value="P:glycolytic process"/>
    <property type="evidence" value="ECO:0007669"/>
    <property type="project" value="UniProtKB-UniRule"/>
</dbReference>
<comment type="catalytic activity">
    <reaction evidence="1 9">
        <text>(2R)-2-phosphoglycerate = (2R)-3-phosphoglycerate</text>
        <dbReference type="Rhea" id="RHEA:15901"/>
        <dbReference type="ChEBI" id="CHEBI:58272"/>
        <dbReference type="ChEBI" id="CHEBI:58289"/>
        <dbReference type="EC" id="5.4.2.12"/>
    </reaction>
</comment>
<evidence type="ECO:0000313" key="16">
    <source>
        <dbReference type="EMBL" id="QTX03210.1"/>
    </source>
</evidence>
<comment type="function">
    <text evidence="2 9">Catalyzes the interconversion of 2-phosphoglycerate and 3-phosphoglycerate.</text>
</comment>
<keyword evidence="5 9" id="KW-0479">Metal-binding</keyword>
<comment type="cofactor">
    <cofactor evidence="9">
        <name>Mn(2+)</name>
        <dbReference type="ChEBI" id="CHEBI:29035"/>
    </cofactor>
    <text evidence="9">Binds 2 manganese ions per subunit.</text>
</comment>
<organism evidence="16 17">
    <name type="scientific">Loofah witches'-broom phytoplasma</name>
    <dbReference type="NCBI Taxonomy" id="35773"/>
    <lineage>
        <taxon>Bacteria</taxon>
        <taxon>Bacillati</taxon>
        <taxon>Mycoplasmatota</taxon>
        <taxon>Mollicutes</taxon>
        <taxon>Acholeplasmatales</taxon>
        <taxon>Acholeplasmataceae</taxon>
        <taxon>Candidatus Phytoplasma</taxon>
        <taxon>16SrVIII (Loofah witches'-broom group)</taxon>
    </lineage>
</organism>
<keyword evidence="17" id="KW-1185">Reference proteome</keyword>
<dbReference type="PIRSF" id="PIRSF001492">
    <property type="entry name" value="IPGAM"/>
    <property type="match status" value="1"/>
</dbReference>
<dbReference type="InterPro" id="IPR006124">
    <property type="entry name" value="Metalloenzyme"/>
</dbReference>
<feature type="binding site" evidence="9 13">
    <location>
        <position position="443"/>
    </location>
    <ligand>
        <name>Mn(2+)</name>
        <dbReference type="ChEBI" id="CHEBI:29035"/>
        <label>2</label>
    </ligand>
</feature>
<dbReference type="GO" id="GO:0004619">
    <property type="term" value="F:phosphoglycerate mutase activity"/>
    <property type="evidence" value="ECO:0007669"/>
    <property type="project" value="UniProtKB-UniRule"/>
</dbReference>
<dbReference type="GO" id="GO:0005829">
    <property type="term" value="C:cytosol"/>
    <property type="evidence" value="ECO:0007669"/>
    <property type="project" value="TreeGrafter"/>
</dbReference>
<evidence type="ECO:0000256" key="8">
    <source>
        <dbReference type="ARBA" id="ARBA00023235"/>
    </source>
</evidence>
<feature type="binding site" evidence="9 13">
    <location>
        <position position="460"/>
    </location>
    <ligand>
        <name>Mn(2+)</name>
        <dbReference type="ChEBI" id="CHEBI:29035"/>
        <label>1</label>
    </ligand>
</feature>
<feature type="binding site" evidence="9 12">
    <location>
        <begin position="153"/>
        <end position="154"/>
    </location>
    <ligand>
        <name>substrate</name>
    </ligand>
</feature>
<dbReference type="CDD" id="cd16010">
    <property type="entry name" value="iPGM"/>
    <property type="match status" value="1"/>
</dbReference>
<dbReference type="PANTHER" id="PTHR31637:SF0">
    <property type="entry name" value="2,3-BISPHOSPHOGLYCERATE-INDEPENDENT PHOSPHOGLYCERATE MUTASE"/>
    <property type="match status" value="1"/>
</dbReference>
<feature type="binding site" evidence="9 13">
    <location>
        <position position="11"/>
    </location>
    <ligand>
        <name>Mn(2+)</name>
        <dbReference type="ChEBI" id="CHEBI:29035"/>
        <label>2</label>
    </ligand>
</feature>
<dbReference type="GO" id="GO:0030145">
    <property type="term" value="F:manganese ion binding"/>
    <property type="evidence" value="ECO:0007669"/>
    <property type="project" value="UniProtKB-UniRule"/>
</dbReference>
<evidence type="ECO:0000256" key="4">
    <source>
        <dbReference type="ARBA" id="ARBA00008819"/>
    </source>
</evidence>
<evidence type="ECO:0000256" key="7">
    <source>
        <dbReference type="ARBA" id="ARBA00023211"/>
    </source>
</evidence>
<comment type="subunit">
    <text evidence="9">Monomer.</text>
</comment>
<evidence type="ECO:0000256" key="1">
    <source>
        <dbReference type="ARBA" id="ARBA00000370"/>
    </source>
</evidence>
<comment type="similarity">
    <text evidence="4 9">Belongs to the BPG-independent phosphoglycerate mutase family.</text>
</comment>
<dbReference type="KEGG" id="pluf:LFWB_6490"/>
<dbReference type="Pfam" id="PF06415">
    <property type="entry name" value="iPGM_N"/>
    <property type="match status" value="1"/>
</dbReference>